<proteinExistence type="predicted"/>
<evidence type="ECO:0000313" key="2">
    <source>
        <dbReference type="EMBL" id="SVE42466.1"/>
    </source>
</evidence>
<dbReference type="EMBL" id="UINC01216362">
    <property type="protein sequence ID" value="SVE42466.1"/>
    <property type="molecule type" value="Genomic_DNA"/>
</dbReference>
<feature type="compositionally biased region" description="Basic residues" evidence="1">
    <location>
        <begin position="54"/>
        <end position="65"/>
    </location>
</feature>
<reference evidence="2" key="1">
    <citation type="submission" date="2018-05" db="EMBL/GenBank/DDBJ databases">
        <authorList>
            <person name="Lanie J.A."/>
            <person name="Ng W.-L."/>
            <person name="Kazmierczak K.M."/>
            <person name="Andrzejewski T.M."/>
            <person name="Davidsen T.M."/>
            <person name="Wayne K.J."/>
            <person name="Tettelin H."/>
            <person name="Glass J.I."/>
            <person name="Rusch D."/>
            <person name="Podicherti R."/>
            <person name="Tsui H.-C.T."/>
            <person name="Winkler M.E."/>
        </authorList>
    </citation>
    <scope>NUCLEOTIDE SEQUENCE</scope>
</reference>
<organism evidence="2">
    <name type="scientific">marine metagenome</name>
    <dbReference type="NCBI Taxonomy" id="408172"/>
    <lineage>
        <taxon>unclassified sequences</taxon>
        <taxon>metagenomes</taxon>
        <taxon>ecological metagenomes</taxon>
    </lineage>
</organism>
<protein>
    <submittedName>
        <fullName evidence="2">Uncharacterized protein</fullName>
    </submittedName>
</protein>
<sequence length="115" mass="13259">MVGLGTLEEGILMRIPDYRNVHGVKSPNQWTPKASRVDQVHEDEFEKELEGSIRKRKSESKKRKEKLPIQDEGQDEMQLEVDHLFAEYEQKVKEGMETDLDGATPNNGNRFSSWG</sequence>
<evidence type="ECO:0000256" key="1">
    <source>
        <dbReference type="SAM" id="MobiDB-lite"/>
    </source>
</evidence>
<feature type="compositionally biased region" description="Polar residues" evidence="1">
    <location>
        <begin position="104"/>
        <end position="115"/>
    </location>
</feature>
<name>A0A383DD94_9ZZZZ</name>
<feature type="compositionally biased region" description="Basic and acidic residues" evidence="1">
    <location>
        <begin position="35"/>
        <end position="53"/>
    </location>
</feature>
<feature type="region of interest" description="Disordered" evidence="1">
    <location>
        <begin position="21"/>
        <end position="76"/>
    </location>
</feature>
<accession>A0A383DD94</accession>
<feature type="region of interest" description="Disordered" evidence="1">
    <location>
        <begin position="92"/>
        <end position="115"/>
    </location>
</feature>
<gene>
    <name evidence="2" type="ORF">METZ01_LOCUS495320</name>
</gene>
<dbReference type="AlphaFoldDB" id="A0A383DD94"/>